<dbReference type="Pfam" id="PF07676">
    <property type="entry name" value="PD40"/>
    <property type="match status" value="2"/>
</dbReference>
<dbReference type="PANTHER" id="PTHR30032">
    <property type="entry name" value="N-ACETYLMURAMOYL-L-ALANINE AMIDASE-RELATED"/>
    <property type="match status" value="1"/>
</dbReference>
<dbReference type="Gene3D" id="3.40.50.12090">
    <property type="match status" value="1"/>
</dbReference>
<dbReference type="Proteomes" id="UP001499854">
    <property type="component" value="Unassembled WGS sequence"/>
</dbReference>
<sequence>MNVSARGVERPLLRLLGALALGATFFVPSVGAHAQTSAPGVTGITFLGQPTSAGPGSAYHAAADGTGRAALALDPAPMIAETSLLRYSPDGTRIAYTAASDSSLWVAAADGSGPVRLSQAAGVVDIMPCWTPDGRTIYFSRSVRSGHYGIYSVPADASAAPAALPAPPAGSDDVYPDIASNGRLVFERQSGTSPNLRFDVMTDGPGTAPSTATPTTLLPGISGTAGGVSLSPDGSKFVTTETIGGVVQLAVYPVTDPPTLRPSWTTSGPGTHSAPQWSPDGTKIAFTWHTAAAVPVVEVVPAGGGTAVDVSGTPALFASASPAWQPSAPAGPPGPPVQPYVVDRIYGDDRVGTSVAASKVSFGAAGDPASRHVALAAVLSRSDLFADALGGSALAATRSGPLLLSPTAGLDPAVRDELHRILRPGAPVYLLGGVSALSPNYESQISALGFVPHRLQGPDRFATAVAVAREAAPHPPVVMVATGRNFPDALAAAPAAVAHGNGVVILSDDRTLPQATRDYLAGVNPSAQTVYGVGGQGLAAARTMPTLAAAVVPLAGTDRFDTAMKVANLFNRPLTVGLATGWNWPDALSGGAMTAEYGGPLLLADGEPGFPAAEADYLRRAASVHTVLVFGGPSVVPPAAVQQAGTAISGGAPWTSQVNGH</sequence>
<keyword evidence="3" id="KW-1185">Reference proteome</keyword>
<accession>A0ABN2SPD9</accession>
<dbReference type="InterPro" id="IPR007253">
    <property type="entry name" value="Cell_wall-bd_2"/>
</dbReference>
<evidence type="ECO:0000313" key="2">
    <source>
        <dbReference type="EMBL" id="GAA1990241.1"/>
    </source>
</evidence>
<dbReference type="InterPro" id="IPR051922">
    <property type="entry name" value="Bact_Sporulation_Assoc"/>
</dbReference>
<organism evidence="2 3">
    <name type="scientific">Catenulispora subtropica</name>
    <dbReference type="NCBI Taxonomy" id="450798"/>
    <lineage>
        <taxon>Bacteria</taxon>
        <taxon>Bacillati</taxon>
        <taxon>Actinomycetota</taxon>
        <taxon>Actinomycetes</taxon>
        <taxon>Catenulisporales</taxon>
        <taxon>Catenulisporaceae</taxon>
        <taxon>Catenulispora</taxon>
    </lineage>
</organism>
<comment type="caution">
    <text evidence="2">The sequence shown here is derived from an EMBL/GenBank/DDBJ whole genome shotgun (WGS) entry which is preliminary data.</text>
</comment>
<proteinExistence type="predicted"/>
<dbReference type="InterPro" id="IPR011659">
    <property type="entry name" value="WD40"/>
</dbReference>
<dbReference type="InterPro" id="IPR011042">
    <property type="entry name" value="6-blade_b-propeller_TolB-like"/>
</dbReference>
<feature type="signal peptide" evidence="1">
    <location>
        <begin position="1"/>
        <end position="34"/>
    </location>
</feature>
<keyword evidence="1" id="KW-0732">Signal</keyword>
<dbReference type="Gene3D" id="2.120.10.30">
    <property type="entry name" value="TolB, C-terminal domain"/>
    <property type="match status" value="2"/>
</dbReference>
<name>A0ABN2SPD9_9ACTN</name>
<evidence type="ECO:0008006" key="4">
    <source>
        <dbReference type="Google" id="ProtNLM"/>
    </source>
</evidence>
<dbReference type="Pfam" id="PF04122">
    <property type="entry name" value="CW_binding_2"/>
    <property type="match status" value="3"/>
</dbReference>
<dbReference type="RefSeq" id="WP_344660671.1">
    <property type="nucleotide sequence ID" value="NZ_BAAAQM010000043.1"/>
</dbReference>
<protein>
    <recommendedName>
        <fullName evidence="4">WD40 domain protein beta Propeller</fullName>
    </recommendedName>
</protein>
<dbReference type="SUPFAM" id="SSF82171">
    <property type="entry name" value="DPP6 N-terminal domain-like"/>
    <property type="match status" value="1"/>
</dbReference>
<gene>
    <name evidence="2" type="ORF">GCM10009838_61680</name>
</gene>
<reference evidence="2 3" key="1">
    <citation type="journal article" date="2019" name="Int. J. Syst. Evol. Microbiol.">
        <title>The Global Catalogue of Microorganisms (GCM) 10K type strain sequencing project: providing services to taxonomists for standard genome sequencing and annotation.</title>
        <authorList>
            <consortium name="The Broad Institute Genomics Platform"/>
            <consortium name="The Broad Institute Genome Sequencing Center for Infectious Disease"/>
            <person name="Wu L."/>
            <person name="Ma J."/>
        </authorList>
    </citation>
    <scope>NUCLEOTIDE SEQUENCE [LARGE SCALE GENOMIC DNA]</scope>
    <source>
        <strain evidence="2 3">JCM 16013</strain>
    </source>
</reference>
<evidence type="ECO:0000313" key="3">
    <source>
        <dbReference type="Proteomes" id="UP001499854"/>
    </source>
</evidence>
<feature type="chain" id="PRO_5047513418" description="WD40 domain protein beta Propeller" evidence="1">
    <location>
        <begin position="35"/>
        <end position="661"/>
    </location>
</feature>
<evidence type="ECO:0000256" key="1">
    <source>
        <dbReference type="SAM" id="SignalP"/>
    </source>
</evidence>
<dbReference type="EMBL" id="BAAAQM010000043">
    <property type="protein sequence ID" value="GAA1990241.1"/>
    <property type="molecule type" value="Genomic_DNA"/>
</dbReference>
<dbReference type="PANTHER" id="PTHR30032:SF8">
    <property type="entry name" value="GERMINATION-SPECIFIC N-ACETYLMURAMOYL-L-ALANINE AMIDASE"/>
    <property type="match status" value="1"/>
</dbReference>